<dbReference type="Pfam" id="PF07647">
    <property type="entry name" value="SAM_2"/>
    <property type="match status" value="1"/>
</dbReference>
<dbReference type="PROSITE" id="PS50105">
    <property type="entry name" value="SAM_DOMAIN"/>
    <property type="match status" value="2"/>
</dbReference>
<dbReference type="InterPro" id="IPR006020">
    <property type="entry name" value="PTB/PI_dom"/>
</dbReference>
<feature type="region of interest" description="Disordered" evidence="4">
    <location>
        <begin position="1255"/>
        <end position="1338"/>
    </location>
</feature>
<dbReference type="CDD" id="cd09500">
    <property type="entry name" value="SAM_AIDA1AB-like_repeat2"/>
    <property type="match status" value="1"/>
</dbReference>
<feature type="region of interest" description="Disordered" evidence="4">
    <location>
        <begin position="530"/>
        <end position="550"/>
    </location>
</feature>
<feature type="compositionally biased region" description="Polar residues" evidence="4">
    <location>
        <begin position="268"/>
        <end position="282"/>
    </location>
</feature>
<feature type="domain" description="SAM" evidence="6">
    <location>
        <begin position="874"/>
        <end position="939"/>
    </location>
</feature>
<feature type="repeat" description="ANK" evidence="3">
    <location>
        <begin position="145"/>
        <end position="177"/>
    </location>
</feature>
<dbReference type="InterPro" id="IPR011993">
    <property type="entry name" value="PH-like_dom_sf"/>
</dbReference>
<dbReference type="Pfam" id="PF12796">
    <property type="entry name" value="Ank_2"/>
    <property type="match status" value="2"/>
</dbReference>
<evidence type="ECO:0000256" key="4">
    <source>
        <dbReference type="SAM" id="MobiDB-lite"/>
    </source>
</evidence>
<feature type="compositionally biased region" description="Gly residues" evidence="4">
    <location>
        <begin position="1"/>
        <end position="11"/>
    </location>
</feature>
<feature type="compositionally biased region" description="Low complexity" evidence="4">
    <location>
        <begin position="1293"/>
        <end position="1331"/>
    </location>
</feature>
<feature type="compositionally biased region" description="Polar residues" evidence="4">
    <location>
        <begin position="1283"/>
        <end position="1292"/>
    </location>
</feature>
<dbReference type="EMBL" id="WNWW01000035">
    <property type="protein sequence ID" value="KAF3430599.1"/>
    <property type="molecule type" value="Genomic_DNA"/>
</dbReference>
<dbReference type="PRINTS" id="PR01415">
    <property type="entry name" value="ANKYRIN"/>
</dbReference>
<dbReference type="SUPFAM" id="SSF48403">
    <property type="entry name" value="Ankyrin repeat"/>
    <property type="match status" value="1"/>
</dbReference>
<dbReference type="InterPro" id="IPR033635">
    <property type="entry name" value="ANKS1/Caskin"/>
</dbReference>
<sequence length="1384" mass="151011">MGHGEGPGAAGGSEKRKCHRGREDFGSTSEEEWSTGKTKDNETALHCAAQYGHTEVVAQLLQYGCDPSIRNSRGESALDLAAQYGRLETVQLLVSTYPELIVPLRNSSSSVIFPHTPLHLASRNGHRAVVEVLLAAGVDVNTRTSAGTAMHEAALCGKMEVVRALLDRGVDLGIRDSRQNTVLDLLGQFPPHVTQDITAVIKRHRSSSGVESDADSENLPPIPVQGNDSLGSPYENVRPGDDLSSVEGTSPTQWQFYHKPRDDDRRVSGTSVVSLGSDNGLYQTPPVPRGTMEGSFVSEDLSLTLPTGYGGGRESDQLSVSSSSSVGGPSPRDRRCLPNDSSAAGIYLPMAPLSSSLHSPASNSKVSPTPPKKPPRRNLSVSPTHLQTQMSLSADCTLGPSNYEYLFMARSGARSHIDLEQLQKRREQLRHVTRSVDQYVEMKSRVPDGEEKRESNVEPVAITSIYENRPIKTLNPRRKLRRHAFESYEPESSPCADKSPCSETDSFVQEPTFVSNAFLTLKSSQESLLDDKRDAVDEHPTPEGREATDKRLKRVQMMLPTSPTHYAQPPTPDHPPPSAMQAEKSIHERIRPLSQVYKRRSRDMETETDEDLLQFPAGGSLDASSGSLSSVSLSDKSMSTDNVEEYFGDVPFAEDKSPRSLGMSPRRERRGNPLEIIEPYVVISTGLLKGSVTAERPRTLRRLRNVYGPSACGMGTGGDGGGGERLEDGEVSFRSERDRERDEKSLSIMSPFDEQEEWAKISEIMASFGTGLVRESVFVTELEKEFQTRLGLSSDTSSSPIVSTSVGQWLSTLGLADYENLFINYGFDDLDFINGVLDESDLKDMEITSDQERAVILDAVGLLNKRVDKRGSGGSGQSVDEWLKSIHLENYAETFKKNLYTDMERVRCVWEVELATVLEIQKPAHRKRILASVSGSSARAQNRNCTGPNLEDLNKDLNTLMVMFIKFEENNITYIDTPNIFIFFGKSKEGKSKTERNARKEGGKSQGENRLKVVEKLDGVWFPQKTNIQQLKDEIREKLPETTAEGNGGTSITGTNSTGTSTLRHRKNRPAPQPPQRPSSHNGAISAPEQLEIRAPSELLLGVPSTLKTQWRHQPKALVTGCVTYVANYLGSTVVKELRGTESTKKSIQKLKKTCREPRVTPDITLAISYRGVRFLNTMTNDQATEAILTLGQAFEVAYQMALRDKLGGHTVRSQSANQLTTFAKSSKAMPAVSPDSVLLDVGRESLDQPAVIVPIANSMNPKPKPRSKSSIPHPVAAANPTHDANSNSSSLSGGTVNCTSSGSSSNPATSPSANSVSSSNSNASTNQCTTKPLVTHGRSHSVNDIKVNGNQLKLAPAPVDDIGIGVKDMKPGSRAPIALSEEL</sequence>
<evidence type="ECO:0000256" key="2">
    <source>
        <dbReference type="ARBA" id="ARBA00023043"/>
    </source>
</evidence>
<evidence type="ECO:0008006" key="9">
    <source>
        <dbReference type="Google" id="ProtNLM"/>
    </source>
</evidence>
<evidence type="ECO:0000256" key="1">
    <source>
        <dbReference type="ARBA" id="ARBA00022737"/>
    </source>
</evidence>
<gene>
    <name evidence="7" type="ORF">E2986_13121</name>
</gene>
<dbReference type="SMART" id="SM00454">
    <property type="entry name" value="SAM"/>
    <property type="match status" value="2"/>
</dbReference>
<dbReference type="PANTHER" id="PTHR24174:SF1">
    <property type="entry name" value="IP14385P"/>
    <property type="match status" value="1"/>
</dbReference>
<dbReference type="Gene3D" id="1.10.150.50">
    <property type="entry name" value="Transcription Factor, Ets-1"/>
    <property type="match status" value="2"/>
</dbReference>
<feature type="compositionally biased region" description="Basic and acidic residues" evidence="4">
    <location>
        <begin position="722"/>
        <end position="745"/>
    </location>
</feature>
<feature type="repeat" description="ANK" evidence="3">
    <location>
        <begin position="40"/>
        <end position="72"/>
    </location>
</feature>
<feature type="region of interest" description="Disordered" evidence="4">
    <location>
        <begin position="204"/>
        <end position="343"/>
    </location>
</feature>
<feature type="compositionally biased region" description="Low complexity" evidence="4">
    <location>
        <begin position="1052"/>
        <end position="1062"/>
    </location>
</feature>
<dbReference type="GO" id="GO:0005829">
    <property type="term" value="C:cytosol"/>
    <property type="evidence" value="ECO:0007669"/>
    <property type="project" value="TreeGrafter"/>
</dbReference>
<feature type="region of interest" description="Disordered" evidence="4">
    <location>
        <begin position="1362"/>
        <end position="1384"/>
    </location>
</feature>
<evidence type="ECO:0000259" key="6">
    <source>
        <dbReference type="PROSITE" id="PS50105"/>
    </source>
</evidence>
<feature type="region of interest" description="Disordered" evidence="4">
    <location>
        <begin position="1"/>
        <end position="39"/>
    </location>
</feature>
<dbReference type="Gene3D" id="2.30.29.30">
    <property type="entry name" value="Pleckstrin-homology domain (PH domain)/Phosphotyrosine-binding domain (PTB)"/>
    <property type="match status" value="1"/>
</dbReference>
<dbReference type="PROSITE" id="PS50297">
    <property type="entry name" value="ANK_REP_REGION"/>
    <property type="match status" value="3"/>
</dbReference>
<feature type="region of interest" description="Disordered" evidence="4">
    <location>
        <begin position="355"/>
        <end position="384"/>
    </location>
</feature>
<feature type="region of interest" description="Disordered" evidence="4">
    <location>
        <begin position="1041"/>
        <end position="1084"/>
    </location>
</feature>
<feature type="region of interest" description="Disordered" evidence="4">
    <location>
        <begin position="711"/>
        <end position="745"/>
    </location>
</feature>
<dbReference type="SUPFAM" id="SSF50729">
    <property type="entry name" value="PH domain-like"/>
    <property type="match status" value="1"/>
</dbReference>
<keyword evidence="1" id="KW-0677">Repeat</keyword>
<organism evidence="7 8">
    <name type="scientific">Frieseomelitta varia</name>
    <dbReference type="NCBI Taxonomy" id="561572"/>
    <lineage>
        <taxon>Eukaryota</taxon>
        <taxon>Metazoa</taxon>
        <taxon>Ecdysozoa</taxon>
        <taxon>Arthropoda</taxon>
        <taxon>Hexapoda</taxon>
        <taxon>Insecta</taxon>
        <taxon>Pterygota</taxon>
        <taxon>Neoptera</taxon>
        <taxon>Endopterygota</taxon>
        <taxon>Hymenoptera</taxon>
        <taxon>Apocrita</taxon>
        <taxon>Aculeata</taxon>
        <taxon>Apoidea</taxon>
        <taxon>Anthophila</taxon>
        <taxon>Apidae</taxon>
        <taxon>Frieseomelitta</taxon>
    </lineage>
</organism>
<feature type="compositionally biased region" description="Polar residues" evidence="4">
    <location>
        <begin position="246"/>
        <end position="255"/>
    </location>
</feature>
<dbReference type="PROSITE" id="PS01179">
    <property type="entry name" value="PID"/>
    <property type="match status" value="1"/>
</dbReference>
<keyword evidence="2 3" id="KW-0040">ANK repeat</keyword>
<evidence type="ECO:0000256" key="3">
    <source>
        <dbReference type="PROSITE-ProRule" id="PRU00023"/>
    </source>
</evidence>
<dbReference type="InterPro" id="IPR036770">
    <property type="entry name" value="Ankyrin_rpt-contain_sf"/>
</dbReference>
<evidence type="ECO:0000259" key="5">
    <source>
        <dbReference type="PROSITE" id="PS01179"/>
    </source>
</evidence>
<feature type="compositionally biased region" description="Low complexity" evidence="4">
    <location>
        <begin position="618"/>
        <end position="634"/>
    </location>
</feature>
<feature type="domain" description="PID" evidence="5">
    <location>
        <begin position="1123"/>
        <end position="1182"/>
    </location>
</feature>
<reference evidence="7" key="1">
    <citation type="submission" date="2019-11" db="EMBL/GenBank/DDBJ databases">
        <title>The nuclear and mitochondrial genomes of Frieseomelitta varia - a highly eusocial stingless bee (Meliponini) with a permanently sterile worker caste.</title>
        <authorList>
            <person name="Freitas F.C.P."/>
            <person name="Lourenco A.P."/>
            <person name="Nunes F.M.F."/>
            <person name="Paschoal A.R."/>
            <person name="Abreu F.C.P."/>
            <person name="Barbin F.O."/>
            <person name="Bataglia L."/>
            <person name="Cardoso-Junior C.A.M."/>
            <person name="Cervoni M.S."/>
            <person name="Silva S.R."/>
            <person name="Dalarmi F."/>
            <person name="Del Lama M.A."/>
            <person name="Depintor T.S."/>
            <person name="Ferreira K.M."/>
            <person name="Goria P.S."/>
            <person name="Jaskot M.C."/>
            <person name="Lago D.C."/>
            <person name="Luna-Lucena D."/>
            <person name="Moda L.M."/>
            <person name="Nascimento L."/>
            <person name="Pedrino M."/>
            <person name="Rabico F.O."/>
            <person name="Sanches F.C."/>
            <person name="Santos D.E."/>
            <person name="Santos C.G."/>
            <person name="Vieira J."/>
            <person name="Lopes T.F."/>
            <person name="Barchuk A.R."/>
            <person name="Hartfelder K."/>
            <person name="Simoes Z.L.P."/>
            <person name="Bitondi M.M.G."/>
            <person name="Pinheiro D.G."/>
        </authorList>
    </citation>
    <scope>NUCLEOTIDE SEQUENCE</scope>
    <source>
        <strain evidence="7">USP_RPSP 00005682</strain>
        <tissue evidence="7">Whole individual</tissue>
    </source>
</reference>
<feature type="repeat" description="ANK" evidence="3">
    <location>
        <begin position="113"/>
        <end position="145"/>
    </location>
</feature>
<dbReference type="PANTHER" id="PTHR24174">
    <property type="entry name" value="ANKYRIN REPEAT AND STERILE ALPHA MOTIF DOMAIN-CONTAINING PROTEIN 1"/>
    <property type="match status" value="1"/>
</dbReference>
<feature type="region of interest" description="Disordered" evidence="4">
    <location>
        <begin position="486"/>
        <end position="505"/>
    </location>
</feature>
<name>A0A833RXU5_9HYME</name>
<dbReference type="InterPro" id="IPR002110">
    <property type="entry name" value="Ankyrin_rpt"/>
</dbReference>
<dbReference type="InterPro" id="IPR041882">
    <property type="entry name" value="SAM_ANKS1_repeat2"/>
</dbReference>
<proteinExistence type="predicted"/>
<feature type="region of interest" description="Disordered" evidence="4">
    <location>
        <begin position="615"/>
        <end position="634"/>
    </location>
</feature>
<dbReference type="InterPro" id="IPR013761">
    <property type="entry name" value="SAM/pointed_sf"/>
</dbReference>
<dbReference type="SMART" id="SM00248">
    <property type="entry name" value="ANK"/>
    <property type="match status" value="4"/>
</dbReference>
<protein>
    <recommendedName>
        <fullName evidence="9">Ankyrin repeat and SAM domain-containing protein 1A-like</fullName>
    </recommendedName>
</protein>
<dbReference type="Proteomes" id="UP000655588">
    <property type="component" value="Unassembled WGS sequence"/>
</dbReference>
<feature type="region of interest" description="Disordered" evidence="4">
    <location>
        <begin position="991"/>
        <end position="1010"/>
    </location>
</feature>
<feature type="compositionally biased region" description="Low complexity" evidence="4">
    <location>
        <begin position="355"/>
        <end position="367"/>
    </location>
</feature>
<dbReference type="PROSITE" id="PS50088">
    <property type="entry name" value="ANK_REPEAT"/>
    <property type="match status" value="3"/>
</dbReference>
<evidence type="ECO:0000313" key="8">
    <source>
        <dbReference type="Proteomes" id="UP000655588"/>
    </source>
</evidence>
<dbReference type="InterPro" id="IPR001660">
    <property type="entry name" value="SAM"/>
</dbReference>
<accession>A0A833RXU5</accession>
<feature type="domain" description="SAM" evidence="6">
    <location>
        <begin position="801"/>
        <end position="866"/>
    </location>
</feature>
<keyword evidence="8" id="KW-1185">Reference proteome</keyword>
<dbReference type="SUPFAM" id="SSF47769">
    <property type="entry name" value="SAM/Pointed domain"/>
    <property type="match status" value="2"/>
</dbReference>
<evidence type="ECO:0000313" key="7">
    <source>
        <dbReference type="EMBL" id="KAF3430599.1"/>
    </source>
</evidence>
<dbReference type="Pfam" id="PF00536">
    <property type="entry name" value="SAM_1"/>
    <property type="match status" value="1"/>
</dbReference>
<feature type="compositionally biased region" description="Low complexity" evidence="4">
    <location>
        <begin position="319"/>
        <end position="330"/>
    </location>
</feature>
<comment type="caution">
    <text evidence="7">The sequence shown here is derived from an EMBL/GenBank/DDBJ whole genome shotgun (WGS) entry which is preliminary data.</text>
</comment>
<dbReference type="Gene3D" id="1.25.40.20">
    <property type="entry name" value="Ankyrin repeat-containing domain"/>
    <property type="match status" value="1"/>
</dbReference>